<keyword evidence="5" id="KW-0500">Molybdenum</keyword>
<dbReference type="InterPro" id="IPR050123">
    <property type="entry name" value="Prok_molybdopt-oxidoreductase"/>
</dbReference>
<sequence length="746" mass="83359">MKRRGWNPATWVSLVPNGLGHVKPNHYWEIVRTIWENRDNLGKAWRILHEGVCDGCALGTAGLRDFTMKGVHLCTVRLNLLRLNTMPPLDIHRLHDVADLQRLNGRELRALGRLPYPMLRRRGEAGFRRISWDDALNEIAARLRNTDPHRMAFYLTSRGITNETYYVAQKVARFLGTNNVDNAARLCHAPSTTAMKQALGVAASTCSYRDWIGTDLLIFIGSDAPNNQPVTTKYLYYAKQHGTRILVINPYREPGLERYWVPSVFESALFGTRLADRFFQIHTGGDIAFLNGTLKHLIERNWLDWDFISAHTRDFERVQVALAQQSWDDLERASGATRGEMLAFAEALAQAKSAVFVWSMGITQHEYGVENVKAILNLALARGFIGREYCGVMPIRGHSGVQGGGEMGCTATTFPGGKPITPDTAHWLGEQWGFAVPAWKGLSCGDMLDVAYNGELDVFYAVGGNFLDTMPDPAYIRTALARPALRVHQDIVLTTQMLVEPADTVILLPAATRYEQRDGGTETSTEREIIFSPYIAPPPAEARSEWEILLSVAERTKPEQAHLIHFADGQQIRNEIARIVPEYNGIQHLHQTGDHIQWGGRILCRDGRFGTPDGKAVFTPLKPPVTTLPPAMFVLKTRRGKQFNSLIHDERDPLNGALRDDVLINPVDAATLGVREGDWVILRSAVGEMRARIKFAPLKSGNIQVHWPEGNVLIDAHQRDPGAGVPSYKALVSIHPITEAVLQEQR</sequence>
<dbReference type="GO" id="GO:0008863">
    <property type="term" value="F:formate dehydrogenase (NAD+) activity"/>
    <property type="evidence" value="ECO:0007669"/>
    <property type="project" value="InterPro"/>
</dbReference>
<keyword evidence="9" id="KW-0411">Iron-sulfur</keyword>
<dbReference type="InterPro" id="IPR010046">
    <property type="entry name" value="Mopterin_OxRdtse_a_bac"/>
</dbReference>
<dbReference type="Gene3D" id="3.40.50.740">
    <property type="match status" value="1"/>
</dbReference>
<dbReference type="SUPFAM" id="SSF50692">
    <property type="entry name" value="ADC-like"/>
    <property type="match status" value="1"/>
</dbReference>
<evidence type="ECO:0000256" key="9">
    <source>
        <dbReference type="ARBA" id="ARBA00023014"/>
    </source>
</evidence>
<evidence type="ECO:0000256" key="6">
    <source>
        <dbReference type="ARBA" id="ARBA00022723"/>
    </source>
</evidence>
<dbReference type="Gene3D" id="3.40.228.10">
    <property type="entry name" value="Dimethylsulfoxide Reductase, domain 2"/>
    <property type="match status" value="1"/>
</dbReference>
<dbReference type="GO" id="GO:0051539">
    <property type="term" value="F:4 iron, 4 sulfur cluster binding"/>
    <property type="evidence" value="ECO:0007669"/>
    <property type="project" value="UniProtKB-KW"/>
</dbReference>
<dbReference type="SUPFAM" id="SSF53706">
    <property type="entry name" value="Formate dehydrogenase/DMSO reductase, domains 1-3"/>
    <property type="match status" value="1"/>
</dbReference>
<dbReference type="PANTHER" id="PTHR43105">
    <property type="entry name" value="RESPIRATORY NITRATE REDUCTASE"/>
    <property type="match status" value="1"/>
</dbReference>
<dbReference type="PANTHER" id="PTHR43105:SF4">
    <property type="entry name" value="PROTEIN YDEP"/>
    <property type="match status" value="1"/>
</dbReference>
<evidence type="ECO:0000313" key="12">
    <source>
        <dbReference type="EMBL" id="ABY33438.1"/>
    </source>
</evidence>
<dbReference type="NCBIfam" id="TIGR01701">
    <property type="entry name" value="Fdhalpha-like"/>
    <property type="match status" value="1"/>
</dbReference>
<evidence type="ECO:0000259" key="10">
    <source>
        <dbReference type="Pfam" id="PF00384"/>
    </source>
</evidence>
<comment type="cofactor">
    <cofactor evidence="1">
        <name>Mo-bis(molybdopterin guanine dinucleotide)</name>
        <dbReference type="ChEBI" id="CHEBI:60539"/>
    </cofactor>
</comment>
<keyword evidence="8" id="KW-0408">Iron</keyword>
<dbReference type="InterPro" id="IPR037951">
    <property type="entry name" value="MopB_CT_YdeP"/>
</dbReference>
<keyword evidence="13" id="KW-1185">Reference proteome</keyword>
<dbReference type="GO" id="GO:0030151">
    <property type="term" value="F:molybdenum ion binding"/>
    <property type="evidence" value="ECO:0007669"/>
    <property type="project" value="InterPro"/>
</dbReference>
<dbReference type="InterPro" id="IPR041953">
    <property type="entry name" value="YdeP_MopB"/>
</dbReference>
<dbReference type="InterPro" id="IPR009010">
    <property type="entry name" value="Asp_de-COase-like_dom_sf"/>
</dbReference>
<dbReference type="Proteomes" id="UP000002008">
    <property type="component" value="Chromosome"/>
</dbReference>
<dbReference type="EnsemblBacteria" id="ABY33438">
    <property type="protein sequence ID" value="ABY33438"/>
    <property type="gene ID" value="Caur_0184"/>
</dbReference>
<reference evidence="13" key="1">
    <citation type="journal article" date="2011" name="BMC Genomics">
        <title>Complete genome sequence of the filamentous anoxygenic phototrophic bacterium Chloroflexus aurantiacus.</title>
        <authorList>
            <person name="Tang K.H."/>
            <person name="Barry K."/>
            <person name="Chertkov O."/>
            <person name="Dalin E."/>
            <person name="Han C.S."/>
            <person name="Hauser L.J."/>
            <person name="Honchak B.M."/>
            <person name="Karbach L.E."/>
            <person name="Land M.L."/>
            <person name="Lapidus A."/>
            <person name="Larimer F.W."/>
            <person name="Mikhailova N."/>
            <person name="Pitluck S."/>
            <person name="Pierson B.K."/>
            <person name="Blankenship R.E."/>
        </authorList>
    </citation>
    <scope>NUCLEOTIDE SEQUENCE [LARGE SCALE GENOMIC DNA]</scope>
    <source>
        <strain evidence="13">ATCC 29366 / DSM 635 / J-10-fl</strain>
    </source>
</reference>
<dbReference type="CDD" id="cd02787">
    <property type="entry name" value="MopB_CT_ydeP"/>
    <property type="match status" value="1"/>
</dbReference>
<gene>
    <name evidence="12" type="ordered locus">Caur_0184</name>
</gene>
<dbReference type="InterPro" id="IPR006656">
    <property type="entry name" value="Mopterin_OxRdtase"/>
</dbReference>
<evidence type="ECO:0000256" key="7">
    <source>
        <dbReference type="ARBA" id="ARBA00023002"/>
    </source>
</evidence>
<evidence type="ECO:0000313" key="13">
    <source>
        <dbReference type="Proteomes" id="UP000002008"/>
    </source>
</evidence>
<protein>
    <submittedName>
        <fullName evidence="12">Oxidoreductase alpha (Molybdopterin) subunit</fullName>
    </submittedName>
</protein>
<dbReference type="KEGG" id="cau:Caur_0184"/>
<evidence type="ECO:0000256" key="2">
    <source>
        <dbReference type="ARBA" id="ARBA00001966"/>
    </source>
</evidence>
<comment type="cofactor">
    <cofactor evidence="2">
        <name>[4Fe-4S] cluster</name>
        <dbReference type="ChEBI" id="CHEBI:49883"/>
    </cofactor>
</comment>
<dbReference type="Pfam" id="PF01568">
    <property type="entry name" value="Molydop_binding"/>
    <property type="match status" value="1"/>
</dbReference>
<feature type="domain" description="Molybdopterin oxidoreductase" evidence="10">
    <location>
        <begin position="113"/>
        <end position="555"/>
    </location>
</feature>
<dbReference type="Gene3D" id="2.40.40.20">
    <property type="match status" value="1"/>
</dbReference>
<evidence type="ECO:0000256" key="3">
    <source>
        <dbReference type="ARBA" id="ARBA00010312"/>
    </source>
</evidence>
<dbReference type="InParanoid" id="A9WC45"/>
<dbReference type="Pfam" id="PF00384">
    <property type="entry name" value="Molybdopterin"/>
    <property type="match status" value="1"/>
</dbReference>
<dbReference type="PATRIC" id="fig|324602.8.peg.214"/>
<dbReference type="GO" id="GO:0016020">
    <property type="term" value="C:membrane"/>
    <property type="evidence" value="ECO:0000318"/>
    <property type="project" value="GO_Central"/>
</dbReference>
<dbReference type="GO" id="GO:0043546">
    <property type="term" value="F:molybdopterin cofactor binding"/>
    <property type="evidence" value="ECO:0007669"/>
    <property type="project" value="InterPro"/>
</dbReference>
<evidence type="ECO:0000256" key="1">
    <source>
        <dbReference type="ARBA" id="ARBA00001942"/>
    </source>
</evidence>
<dbReference type="HOGENOM" id="CLU_000422_16_1_0"/>
<accession>A9WC45</accession>
<dbReference type="eggNOG" id="COG0243">
    <property type="taxonomic scope" value="Bacteria"/>
</dbReference>
<evidence type="ECO:0000259" key="11">
    <source>
        <dbReference type="Pfam" id="PF01568"/>
    </source>
</evidence>
<organism evidence="12 13">
    <name type="scientific">Chloroflexus aurantiacus (strain ATCC 29366 / DSM 635 / J-10-fl)</name>
    <dbReference type="NCBI Taxonomy" id="324602"/>
    <lineage>
        <taxon>Bacteria</taxon>
        <taxon>Bacillati</taxon>
        <taxon>Chloroflexota</taxon>
        <taxon>Chloroflexia</taxon>
        <taxon>Chloroflexales</taxon>
        <taxon>Chloroflexineae</taxon>
        <taxon>Chloroflexaceae</taxon>
        <taxon>Chloroflexus</taxon>
    </lineage>
</organism>
<keyword evidence="6" id="KW-0479">Metal-binding</keyword>
<dbReference type="EMBL" id="CP000909">
    <property type="protein sequence ID" value="ABY33438.1"/>
    <property type="molecule type" value="Genomic_DNA"/>
</dbReference>
<dbReference type="STRING" id="324602.Caur_0184"/>
<feature type="domain" description="Molybdopterin dinucleotide-binding" evidence="11">
    <location>
        <begin position="636"/>
        <end position="730"/>
    </location>
</feature>
<evidence type="ECO:0000256" key="4">
    <source>
        <dbReference type="ARBA" id="ARBA00022485"/>
    </source>
</evidence>
<keyword evidence="4" id="KW-0004">4Fe-4S</keyword>
<dbReference type="RefSeq" id="WP_012256094.1">
    <property type="nucleotide sequence ID" value="NC_010175.1"/>
</dbReference>
<dbReference type="AlphaFoldDB" id="A9WC45"/>
<dbReference type="InterPro" id="IPR006657">
    <property type="entry name" value="MoPterin_dinucl-bd_dom"/>
</dbReference>
<keyword evidence="7" id="KW-0560">Oxidoreductase</keyword>
<evidence type="ECO:0000256" key="5">
    <source>
        <dbReference type="ARBA" id="ARBA00022505"/>
    </source>
</evidence>
<dbReference type="CDD" id="cd02767">
    <property type="entry name" value="MopB_ydeP"/>
    <property type="match status" value="1"/>
</dbReference>
<proteinExistence type="inferred from homology"/>
<name>A9WC45_CHLAA</name>
<dbReference type="PIRSF" id="PIRSF000144">
    <property type="entry name" value="CbbBc"/>
    <property type="match status" value="1"/>
</dbReference>
<evidence type="ECO:0000256" key="8">
    <source>
        <dbReference type="ARBA" id="ARBA00023004"/>
    </source>
</evidence>
<comment type="similarity">
    <text evidence="3">Belongs to the prokaryotic molybdopterin-containing oxidoreductase family.</text>
</comment>